<evidence type="ECO:0000313" key="10">
    <source>
        <dbReference type="Proteomes" id="UP000319941"/>
    </source>
</evidence>
<dbReference type="GO" id="GO:0006520">
    <property type="term" value="P:amino acid metabolic process"/>
    <property type="evidence" value="ECO:0007669"/>
    <property type="project" value="InterPro"/>
</dbReference>
<evidence type="ECO:0000256" key="2">
    <source>
        <dbReference type="ARBA" id="ARBA00007441"/>
    </source>
</evidence>
<dbReference type="InterPro" id="IPR015424">
    <property type="entry name" value="PyrdxlP-dep_Trfase"/>
</dbReference>
<evidence type="ECO:0000256" key="3">
    <source>
        <dbReference type="ARBA" id="ARBA00022576"/>
    </source>
</evidence>
<feature type="compositionally biased region" description="Polar residues" evidence="7">
    <location>
        <begin position="396"/>
        <end position="411"/>
    </location>
</feature>
<dbReference type="Pfam" id="PF00155">
    <property type="entry name" value="Aminotran_1_2"/>
    <property type="match status" value="1"/>
</dbReference>
<dbReference type="InterPro" id="IPR004838">
    <property type="entry name" value="NHTrfase_class1_PyrdxlP-BS"/>
</dbReference>
<dbReference type="Gene3D" id="3.40.640.10">
    <property type="entry name" value="Type I PLP-dependent aspartate aminotransferase-like (Major domain)"/>
    <property type="match status" value="1"/>
</dbReference>
<dbReference type="InterPro" id="IPR015421">
    <property type="entry name" value="PyrdxlP-dep_Trfase_major"/>
</dbReference>
<accession>A0A558HPW7</accession>
<dbReference type="PANTHER" id="PTHR46383">
    <property type="entry name" value="ASPARTATE AMINOTRANSFERASE"/>
    <property type="match status" value="1"/>
</dbReference>
<organism evidence="9 10">
    <name type="scientific">Cobetia crustatorum</name>
    <dbReference type="NCBI Taxonomy" id="553385"/>
    <lineage>
        <taxon>Bacteria</taxon>
        <taxon>Pseudomonadati</taxon>
        <taxon>Pseudomonadota</taxon>
        <taxon>Gammaproteobacteria</taxon>
        <taxon>Oceanospirillales</taxon>
        <taxon>Halomonadaceae</taxon>
        <taxon>Cobetia</taxon>
    </lineage>
</organism>
<sequence length="419" mass="45125">MRFSTLTDRIAGEGASAWDIHVRALKRRAAGEDITVLSVGDPDFTTPASIINAAKTSLDHGATHYADVQGKHALREAIADRYRTAGITVAPQQLIVMAGAQCGLYAVAQCLLEPGDEVIVPEPCYVTYEAVIQAPGAVIKRVPLRGDDNFRLDVSDIAAAITPRTRAILLNSPHNPTGTLIEAQQWNAIADLCRQHDLWLISDEVYAELIFDGQHICAAALPDMAERSVVISSLSKSHAMTGWRVGWVLGPEALIEHLTNLALCMLYGCPDFIQDAAIAALSQERDADIRLMREAYRERRDAVCRALEDCSAVSVITPQAGMFVMVDIRATGLSSQQFADRLLDEHAVSVLSGEAFGPSGAGFVRLSLTVSPLILSEACQRLATLAEQVRPASSSVSDGSAITRQATQQVTPDIPVIHP</sequence>
<feature type="region of interest" description="Disordered" evidence="7">
    <location>
        <begin position="396"/>
        <end position="419"/>
    </location>
</feature>
<dbReference type="AlphaFoldDB" id="A0A558HPW7"/>
<evidence type="ECO:0000256" key="7">
    <source>
        <dbReference type="SAM" id="MobiDB-lite"/>
    </source>
</evidence>
<dbReference type="SUPFAM" id="SSF53383">
    <property type="entry name" value="PLP-dependent transferases"/>
    <property type="match status" value="1"/>
</dbReference>
<dbReference type="STRING" id="553385.GCA_000591415_03508"/>
<name>A0A558HPW7_9GAMM</name>
<dbReference type="InterPro" id="IPR050596">
    <property type="entry name" value="AspAT/PAT-like"/>
</dbReference>
<evidence type="ECO:0000256" key="4">
    <source>
        <dbReference type="ARBA" id="ARBA00022679"/>
    </source>
</evidence>
<gene>
    <name evidence="9" type="ORF">FQP86_06485</name>
</gene>
<dbReference type="GO" id="GO:0030170">
    <property type="term" value="F:pyridoxal phosphate binding"/>
    <property type="evidence" value="ECO:0007669"/>
    <property type="project" value="InterPro"/>
</dbReference>
<comment type="cofactor">
    <cofactor evidence="1 6">
        <name>pyridoxal 5'-phosphate</name>
        <dbReference type="ChEBI" id="CHEBI:597326"/>
    </cofactor>
</comment>
<dbReference type="FunFam" id="3.40.640.10:FF:000033">
    <property type="entry name" value="Aspartate aminotransferase"/>
    <property type="match status" value="1"/>
</dbReference>
<dbReference type="EMBL" id="VNFH01000004">
    <property type="protein sequence ID" value="TVU71175.1"/>
    <property type="molecule type" value="Genomic_DNA"/>
</dbReference>
<dbReference type="PROSITE" id="PS00105">
    <property type="entry name" value="AA_TRANSFER_CLASS_1"/>
    <property type="match status" value="1"/>
</dbReference>
<dbReference type="Gene3D" id="3.90.1150.10">
    <property type="entry name" value="Aspartate Aminotransferase, domain 1"/>
    <property type="match status" value="1"/>
</dbReference>
<comment type="similarity">
    <text evidence="2 6">Belongs to the class-I pyridoxal-phosphate-dependent aminotransferase family.</text>
</comment>
<proteinExistence type="inferred from homology"/>
<keyword evidence="3 6" id="KW-0032">Aminotransferase</keyword>
<comment type="caution">
    <text evidence="9">The sequence shown here is derived from an EMBL/GenBank/DDBJ whole genome shotgun (WGS) entry which is preliminary data.</text>
</comment>
<keyword evidence="4 6" id="KW-0808">Transferase</keyword>
<evidence type="ECO:0000256" key="1">
    <source>
        <dbReference type="ARBA" id="ARBA00001933"/>
    </source>
</evidence>
<dbReference type="EC" id="2.6.1.-" evidence="6"/>
<dbReference type="OrthoDB" id="9763453at2"/>
<reference evidence="9 10" key="1">
    <citation type="submission" date="2019-07" db="EMBL/GenBank/DDBJ databases">
        <title>Diversity of Bacteria from Kongsfjorden, Arctic.</title>
        <authorList>
            <person name="Yu Y."/>
        </authorList>
    </citation>
    <scope>NUCLEOTIDE SEQUENCE [LARGE SCALE GENOMIC DNA]</scope>
    <source>
        <strain evidence="9 10">SM1923</strain>
    </source>
</reference>
<feature type="domain" description="Aminotransferase class I/classII large" evidence="8">
    <location>
        <begin position="33"/>
        <end position="382"/>
    </location>
</feature>
<evidence type="ECO:0000256" key="5">
    <source>
        <dbReference type="ARBA" id="ARBA00022898"/>
    </source>
</evidence>
<keyword evidence="10" id="KW-1185">Reference proteome</keyword>
<dbReference type="GO" id="GO:0008483">
    <property type="term" value="F:transaminase activity"/>
    <property type="evidence" value="ECO:0007669"/>
    <property type="project" value="UniProtKB-KW"/>
</dbReference>
<evidence type="ECO:0000259" key="8">
    <source>
        <dbReference type="Pfam" id="PF00155"/>
    </source>
</evidence>
<protein>
    <recommendedName>
        <fullName evidence="6">Aminotransferase</fullName>
        <ecNumber evidence="6">2.6.1.-</ecNumber>
    </recommendedName>
</protein>
<dbReference type="InterPro" id="IPR015422">
    <property type="entry name" value="PyrdxlP-dep_Trfase_small"/>
</dbReference>
<evidence type="ECO:0000313" key="9">
    <source>
        <dbReference type="EMBL" id="TVU71175.1"/>
    </source>
</evidence>
<dbReference type="RefSeq" id="WP_088743770.1">
    <property type="nucleotide sequence ID" value="NZ_CAWOWR010000097.1"/>
</dbReference>
<evidence type="ECO:0000256" key="6">
    <source>
        <dbReference type="RuleBase" id="RU000481"/>
    </source>
</evidence>
<keyword evidence="5" id="KW-0663">Pyridoxal phosphate</keyword>
<dbReference type="CDD" id="cd00609">
    <property type="entry name" value="AAT_like"/>
    <property type="match status" value="1"/>
</dbReference>
<dbReference type="Proteomes" id="UP000319941">
    <property type="component" value="Unassembled WGS sequence"/>
</dbReference>
<dbReference type="PANTHER" id="PTHR46383:SF1">
    <property type="entry name" value="ASPARTATE AMINOTRANSFERASE"/>
    <property type="match status" value="1"/>
</dbReference>
<dbReference type="InterPro" id="IPR004839">
    <property type="entry name" value="Aminotransferase_I/II_large"/>
</dbReference>